<evidence type="ECO:0000256" key="4">
    <source>
        <dbReference type="ARBA" id="ARBA00023136"/>
    </source>
</evidence>
<keyword evidence="4" id="KW-0472">Membrane</keyword>
<evidence type="ECO:0000313" key="9">
    <source>
        <dbReference type="Proteomes" id="UP001055105"/>
    </source>
</evidence>
<dbReference type="InterPro" id="IPR011990">
    <property type="entry name" value="TPR-like_helical_dom_sf"/>
</dbReference>
<comment type="caution">
    <text evidence="8">The sequence shown here is derived from an EMBL/GenBank/DDBJ whole genome shotgun (WGS) entry which is preliminary data.</text>
</comment>
<dbReference type="AlphaFoldDB" id="A0AA37KMF7"/>
<dbReference type="RefSeq" id="WP_195559559.1">
    <property type="nucleotide sequence ID" value="NZ_AP025581.1"/>
</dbReference>
<dbReference type="SUPFAM" id="SSF48452">
    <property type="entry name" value="TPR-like"/>
    <property type="match status" value="1"/>
</dbReference>
<evidence type="ECO:0000256" key="5">
    <source>
        <dbReference type="ARBA" id="ARBA00023237"/>
    </source>
</evidence>
<proteinExistence type="inferred from homology"/>
<name>A0AA37KMF7_9BACT</name>
<accession>A0AA37KMF7</accession>
<evidence type="ECO:0000313" key="8">
    <source>
        <dbReference type="EMBL" id="GKI18305.1"/>
    </source>
</evidence>
<dbReference type="Gene3D" id="1.25.40.390">
    <property type="match status" value="1"/>
</dbReference>
<dbReference type="InterPro" id="IPR012944">
    <property type="entry name" value="SusD_RagB_dom"/>
</dbReference>
<keyword evidence="5" id="KW-0998">Cell outer membrane</keyword>
<gene>
    <name evidence="8" type="ORF">CE91St16_12130</name>
</gene>
<dbReference type="Pfam" id="PF07980">
    <property type="entry name" value="SusD_RagB"/>
    <property type="match status" value="1"/>
</dbReference>
<dbReference type="GO" id="GO:0009279">
    <property type="term" value="C:cell outer membrane"/>
    <property type="evidence" value="ECO:0007669"/>
    <property type="project" value="UniProtKB-SubCell"/>
</dbReference>
<evidence type="ECO:0000256" key="2">
    <source>
        <dbReference type="ARBA" id="ARBA00006275"/>
    </source>
</evidence>
<reference evidence="8" key="1">
    <citation type="submission" date="2022-01" db="EMBL/GenBank/DDBJ databases">
        <title>Novel bile acid biosynthetic pathways are enriched in the microbiome of centenarians.</title>
        <authorList>
            <person name="Sato Y."/>
            <person name="Atarashi K."/>
            <person name="Plichta R.D."/>
            <person name="Arai Y."/>
            <person name="Sasajima S."/>
            <person name="Kearney M.S."/>
            <person name="Suda W."/>
            <person name="Takeshita K."/>
            <person name="Sasaki T."/>
            <person name="Okamoto S."/>
            <person name="Skelly N.A."/>
            <person name="Okamura Y."/>
            <person name="Vlamakis H."/>
            <person name="Li Y."/>
            <person name="Tanoue T."/>
            <person name="Takei H."/>
            <person name="Nittono H."/>
            <person name="Narushima S."/>
            <person name="Irie J."/>
            <person name="Itoh H."/>
            <person name="Moriya K."/>
            <person name="Sugiura Y."/>
            <person name="Suematsu M."/>
            <person name="Moritoki N."/>
            <person name="Shibata S."/>
            <person name="Littman R.D."/>
            <person name="Fischbach A.M."/>
            <person name="Uwamino Y."/>
            <person name="Inoue T."/>
            <person name="Honda A."/>
            <person name="Hattori M."/>
            <person name="Murai T."/>
            <person name="Xavier J.R."/>
            <person name="Hirose N."/>
            <person name="Honda K."/>
        </authorList>
    </citation>
    <scope>NUCLEOTIDE SEQUENCE</scope>
    <source>
        <strain evidence="8">CE91-St16</strain>
    </source>
</reference>
<protein>
    <submittedName>
        <fullName evidence="8">Starch-binding protein</fullName>
    </submittedName>
</protein>
<dbReference type="Proteomes" id="UP001055105">
    <property type="component" value="Unassembled WGS sequence"/>
</dbReference>
<sequence>MKKLLFIFIAGITLGSCNFFDVETAGFVSPETSYKDEESVQKALVGVYAPLSDLSFYGRDWFYAFNLQDDLSYYDRNYTKQELFLNNYTYTNATLNNLWANLYTGIDRANSFLEYIQGSPIDETLIAQYMGEVRFLRAYYFFTLSSLWGDVPLRLKSTRDTDMEALQMPSTPAAEVFDFITTEMEDVVGQVRTADQLNGPGRISKSTVQGILARVYLKMGGFPLYKGKEAFEKAAYWARKVRNSRLHTLNPDYKEVFTNLSKDIYDLTYRESIWEIEFKGNNQDGHTTGGCVGSYNGVYNNQNDAYGFGYGYVSVTLKLFDLFDDPNDVRRDWNICEYYYRNGEKLWRNLNNKQYVYCNAGKFRREYELSDTKDKDYTPINFPVLRYSDVLLMLAEAENEAYGGPTTLAYECINEVRQRANSDYPAVAGLGQEDFRRLVIDERGRELCFEGLRRLDLIRWGLYVEAMTTERRAQVADPRWHANKSYADGIADYTEYRHNWYPIPSKELATNFSIKQNPLW</sequence>
<dbReference type="CDD" id="cd08977">
    <property type="entry name" value="SusD"/>
    <property type="match status" value="1"/>
</dbReference>
<dbReference type="PROSITE" id="PS51257">
    <property type="entry name" value="PROKAR_LIPOPROTEIN"/>
    <property type="match status" value="1"/>
</dbReference>
<evidence type="ECO:0000256" key="3">
    <source>
        <dbReference type="ARBA" id="ARBA00022729"/>
    </source>
</evidence>
<organism evidence="8 9">
    <name type="scientific">Alistipes finegoldii</name>
    <dbReference type="NCBI Taxonomy" id="214856"/>
    <lineage>
        <taxon>Bacteria</taxon>
        <taxon>Pseudomonadati</taxon>
        <taxon>Bacteroidota</taxon>
        <taxon>Bacteroidia</taxon>
        <taxon>Bacteroidales</taxon>
        <taxon>Rikenellaceae</taxon>
        <taxon>Alistipes</taxon>
    </lineage>
</organism>
<evidence type="ECO:0000256" key="1">
    <source>
        <dbReference type="ARBA" id="ARBA00004442"/>
    </source>
</evidence>
<dbReference type="GeneID" id="79836584"/>
<feature type="domain" description="SusD-like N-terminal" evidence="7">
    <location>
        <begin position="34"/>
        <end position="217"/>
    </location>
</feature>
<dbReference type="EMBL" id="BQOL01000001">
    <property type="protein sequence ID" value="GKI18305.1"/>
    <property type="molecule type" value="Genomic_DNA"/>
</dbReference>
<comment type="similarity">
    <text evidence="2">Belongs to the SusD family.</text>
</comment>
<dbReference type="InterPro" id="IPR033985">
    <property type="entry name" value="SusD-like_N"/>
</dbReference>
<comment type="subcellular location">
    <subcellularLocation>
        <location evidence="1">Cell outer membrane</location>
    </subcellularLocation>
</comment>
<evidence type="ECO:0000259" key="6">
    <source>
        <dbReference type="Pfam" id="PF07980"/>
    </source>
</evidence>
<evidence type="ECO:0000259" key="7">
    <source>
        <dbReference type="Pfam" id="PF14322"/>
    </source>
</evidence>
<dbReference type="Pfam" id="PF14322">
    <property type="entry name" value="SusD-like_3"/>
    <property type="match status" value="1"/>
</dbReference>
<keyword evidence="3" id="KW-0732">Signal</keyword>
<feature type="domain" description="RagB/SusD" evidence="6">
    <location>
        <begin position="271"/>
        <end position="520"/>
    </location>
</feature>